<evidence type="ECO:0000313" key="3">
    <source>
        <dbReference type="EMBL" id="GAA0417897.1"/>
    </source>
</evidence>
<protein>
    <recommendedName>
        <fullName evidence="2">DUF6603 domain-containing protein</fullName>
    </recommendedName>
</protein>
<dbReference type="Proteomes" id="UP001500879">
    <property type="component" value="Unassembled WGS sequence"/>
</dbReference>
<keyword evidence="4" id="KW-1185">Reference proteome</keyword>
<dbReference type="Pfam" id="PF20248">
    <property type="entry name" value="DUF6603"/>
    <property type="match status" value="1"/>
</dbReference>
<reference evidence="4" key="1">
    <citation type="journal article" date="2019" name="Int. J. Syst. Evol. Microbiol.">
        <title>The Global Catalogue of Microorganisms (GCM) 10K type strain sequencing project: providing services to taxonomists for standard genome sequencing and annotation.</title>
        <authorList>
            <consortium name="The Broad Institute Genomics Platform"/>
            <consortium name="The Broad Institute Genome Sequencing Center for Infectious Disease"/>
            <person name="Wu L."/>
            <person name="Ma J."/>
        </authorList>
    </citation>
    <scope>NUCLEOTIDE SEQUENCE [LARGE SCALE GENOMIC DNA]</scope>
    <source>
        <strain evidence="4">JCM 4788</strain>
    </source>
</reference>
<dbReference type="PANTHER" id="PTHR47197">
    <property type="entry name" value="PROTEIN NIRF"/>
    <property type="match status" value="1"/>
</dbReference>
<dbReference type="InterPro" id="IPR011048">
    <property type="entry name" value="Haem_d1_sf"/>
</dbReference>
<proteinExistence type="predicted"/>
<dbReference type="InterPro" id="IPR046538">
    <property type="entry name" value="DUF6603"/>
</dbReference>
<dbReference type="InterPro" id="IPR015943">
    <property type="entry name" value="WD40/YVTN_repeat-like_dom_sf"/>
</dbReference>
<sequence length="1779" mass="185372">MPLKVAALQQILDSTQQQKDFRLDLGLLELEDFTRLCADRLDGGALVVAQVARVDRNGLRVEGSVTLKGKGPTPGSVTFVPDDDGETVAGVRVDAGVEAGSELLSDAARAAVTSLAVLKPVGPRLVFGAEPGRDGQVAAHEGVGVELDFAGAGAGAGAGAPKPYVWSYAPTQEHEAWQMAGAFAPVTLADLSHLAELTGAPGGDGFALPQDVPQDAAGLALTALSVSFAVPEGGGAARLLSMWARVELNADWPLAGDQLRLKGLYAEFAVILPRTTPHLTATLGGVVELADGVAAALEIRLPDRELSASLVGPVALGPLLERHFPGLTMPDLTVDELTLRGSAKSGEIQYSMDLDLADVWKPAEGVELSRVTLSLGKQGTDVTASADALWQLGGDDAVLDVHGEWATGAGWKLSAAADNVEPAAVFASFGIAPPPVLKDVVIEHLGVDYDSASEHFGLQAHARFPLGTAEADLDLSVELTRRDGATGYDQEYAAVLSVAIPQQQGDPRVLKFRVKDAQLAEFTASCTDTQGVSLGDVAAALGVSGDESVTTLLDKLGAVTALTVAYSGPRKSVVFAVKEEKGGSLLLVSDKQAAGDRVWAVRAGLGLDARLSQIPLLHGQIPDAEDVGVHGLGVLIASHDLPAARVAGLNHAVAAADASLPALPGDGLAKGLAFVVDLQLPGRTTATSVLVRGGGSSAKSPRPTKQSVASTGEAAAPMVAWIGVQRAVGPLRLRRVGVGFADGTVWLLFDASLGMAGLDIGVEGLGLGIPLADPGHPHFRLDGMSVGYSRPPLAIKGALVNRTDDPAYDTLVEGALAVSAEQFGLTALGAYARPHASADGPSMFLFGAVEGQFGGPPPVEVTKIMAGFGFNTDLRLPDGDKVLEFPFLQDMTATEPLDVLQKLMGGKDAWVRPAAGQLWFAAGLGFRVFEFLDGQALLVLEVGEDFAVAVLGTAEAKFPKMGPQTYARVRMGLSAKYRASEQILKVTAQLAPGSYLLDEACVLTGGFALYTWFDEAHAGDFVLTLGGYYPGYRVPAHYPQVPRLGFSWPVTSELTISGGSYFALTPGAIMAGGALDVNYRSGDLHAWLHADANMLIEWAPFHFEANIDVSIGVSFVLDLWLVRETIRVEVGASLRLWGPPTAGEVTVHLWFISFTIGFGDGSAHADDPAPWSDVVKQLPARENAVRLAPMDGLLPVRSQGEPELWVVAPGAFSFAVRTAVPVSTLAFGGSQKEIAGHEVNIRPRHDDGLGLASVLTVTLKKGPDAVDLGAWYTGTSAENRASLPGALWSAYDGKKLDVTSTQRVPDQLMGIDLRLPAPDEKGSKDLVVQAGVIAHDDRKPDGILPLRQPVTAAPMSLAMVAEASTQLAPETPDMIVETVRDTAPVLAAVTSASAGTAVGQSRDRLFAAMEYLNVSPGTNDSLKADDALVAGDIDAKPADTVPGNPTASERLYVLGAGRTVTPVDAQSLTAYPAVGLSLDAPTLLAASPDGTRLCMVNDDQGIDVRDISANPPGDTRSLFSTTLWGYKKTRGASVSPDSKWAYVTAAESRQMLILDLVNPQSGRRDYAAEATPGEAVPAAKKQWDAGPQLVYLAKTDQDAIARVDVTGGKWPAELTPALPAGPSPTRLAADPDGRWVYALNAGRSTVTVTGTDPAMGIVATLRTGTDPSALAASPDGRRLYVANATSGTVSVFDIPHGEVPQETGEPIWVGPDIVGLAVSSANDRLYVIRSRSRAVQIVDTTVTPPVLLPGTVPLTDDPVALAVTAPAPVTTGTKEGGAA</sequence>
<dbReference type="EMBL" id="BAAABX010000048">
    <property type="protein sequence ID" value="GAA0417897.1"/>
    <property type="molecule type" value="Genomic_DNA"/>
</dbReference>
<dbReference type="SUPFAM" id="SSF51004">
    <property type="entry name" value="C-terminal (heme d1) domain of cytochrome cd1-nitrite reductase"/>
    <property type="match status" value="1"/>
</dbReference>
<comment type="caution">
    <text evidence="3">The sequence shown here is derived from an EMBL/GenBank/DDBJ whole genome shotgun (WGS) entry which is preliminary data.</text>
</comment>
<evidence type="ECO:0000256" key="1">
    <source>
        <dbReference type="SAM" id="MobiDB-lite"/>
    </source>
</evidence>
<dbReference type="InterPro" id="IPR019405">
    <property type="entry name" value="Lactonase_7-beta_prop"/>
</dbReference>
<name>A0ABP3IQL8_9ACTN</name>
<feature type="domain" description="DUF6603" evidence="2">
    <location>
        <begin position="724"/>
        <end position="1192"/>
    </location>
</feature>
<organism evidence="3 4">
    <name type="scientific">Streptomyces luteireticuli</name>
    <dbReference type="NCBI Taxonomy" id="173858"/>
    <lineage>
        <taxon>Bacteria</taxon>
        <taxon>Bacillati</taxon>
        <taxon>Actinomycetota</taxon>
        <taxon>Actinomycetes</taxon>
        <taxon>Kitasatosporales</taxon>
        <taxon>Streptomycetaceae</taxon>
        <taxon>Streptomyces</taxon>
    </lineage>
</organism>
<dbReference type="PANTHER" id="PTHR47197:SF3">
    <property type="entry name" value="DIHYDRO-HEME D1 DEHYDROGENASE"/>
    <property type="match status" value="1"/>
</dbReference>
<dbReference type="Pfam" id="PF10282">
    <property type="entry name" value="Lactonase"/>
    <property type="match status" value="1"/>
</dbReference>
<evidence type="ECO:0000313" key="4">
    <source>
        <dbReference type="Proteomes" id="UP001500879"/>
    </source>
</evidence>
<dbReference type="RefSeq" id="WP_344027029.1">
    <property type="nucleotide sequence ID" value="NZ_BAAABX010000048.1"/>
</dbReference>
<accession>A0ABP3IQL8</accession>
<feature type="region of interest" description="Disordered" evidence="1">
    <location>
        <begin position="691"/>
        <end position="710"/>
    </location>
</feature>
<gene>
    <name evidence="3" type="ORF">GCM10010357_44050</name>
</gene>
<dbReference type="Gene3D" id="2.130.10.10">
    <property type="entry name" value="YVTN repeat-like/Quinoprotein amine dehydrogenase"/>
    <property type="match status" value="2"/>
</dbReference>
<feature type="compositionally biased region" description="Polar residues" evidence="1">
    <location>
        <begin position="697"/>
        <end position="710"/>
    </location>
</feature>
<dbReference type="InterPro" id="IPR051200">
    <property type="entry name" value="Host-pathogen_enzymatic-act"/>
</dbReference>
<evidence type="ECO:0000259" key="2">
    <source>
        <dbReference type="Pfam" id="PF20248"/>
    </source>
</evidence>